<evidence type="ECO:0000313" key="5">
    <source>
        <dbReference type="Proteomes" id="UP001279553"/>
    </source>
</evidence>
<feature type="compositionally biased region" description="Basic and acidic residues" evidence="1">
    <location>
        <begin position="177"/>
        <end position="187"/>
    </location>
</feature>
<dbReference type="EMBL" id="JAWXYB010000005">
    <property type="protein sequence ID" value="MDX5929418.1"/>
    <property type="molecule type" value="Genomic_DNA"/>
</dbReference>
<sequence>MNEEYEIELPGDAVPDDIENYLEKLPQMTVQVRIDQATASFLEYDFFNWSKTRPSVLPPDQRDKINDLLDTADYLRFSCMSPHLKQILWKGVRFYYGLSEQEFPFPDSLKNKRVSVISKKTRDLLPITGIIAVIIFASFVGALIGNTVGTIHSRHDSSYPSEASLLSSPPQPIFGHETADTAERASAEPKQNPTVTASQSQH</sequence>
<organism evidence="3 5">
    <name type="scientific">Acidiphilium acidophilum</name>
    <name type="common">Thiobacillus acidophilus</name>
    <dbReference type="NCBI Taxonomy" id="76588"/>
    <lineage>
        <taxon>Bacteria</taxon>
        <taxon>Pseudomonadati</taxon>
        <taxon>Pseudomonadota</taxon>
        <taxon>Alphaproteobacteria</taxon>
        <taxon>Acetobacterales</taxon>
        <taxon>Acidocellaceae</taxon>
        <taxon>Acidiphilium</taxon>
    </lineage>
</organism>
<dbReference type="EMBL" id="JAWXYB010000006">
    <property type="protein sequence ID" value="MDX5929486.1"/>
    <property type="molecule type" value="Genomic_DNA"/>
</dbReference>
<proteinExistence type="predicted"/>
<keyword evidence="5" id="KW-1185">Reference proteome</keyword>
<keyword evidence="2" id="KW-1133">Transmembrane helix</keyword>
<keyword evidence="2" id="KW-0472">Membrane</keyword>
<evidence type="ECO:0000256" key="2">
    <source>
        <dbReference type="SAM" id="Phobius"/>
    </source>
</evidence>
<feature type="compositionally biased region" description="Low complexity" evidence="1">
    <location>
        <begin position="159"/>
        <end position="168"/>
    </location>
</feature>
<protein>
    <recommendedName>
        <fullName evidence="6">F-box domain-containing protein</fullName>
    </recommendedName>
</protein>
<dbReference type="Proteomes" id="UP001279553">
    <property type="component" value="Unassembled WGS sequence"/>
</dbReference>
<evidence type="ECO:0000256" key="1">
    <source>
        <dbReference type="SAM" id="MobiDB-lite"/>
    </source>
</evidence>
<comment type="caution">
    <text evidence="3">The sequence shown here is derived from an EMBL/GenBank/DDBJ whole genome shotgun (WGS) entry which is preliminary data.</text>
</comment>
<dbReference type="RefSeq" id="WP_319612494.1">
    <property type="nucleotide sequence ID" value="NZ_JAWXYB010000005.1"/>
</dbReference>
<feature type="region of interest" description="Disordered" evidence="1">
    <location>
        <begin position="159"/>
        <end position="202"/>
    </location>
</feature>
<feature type="transmembrane region" description="Helical" evidence="2">
    <location>
        <begin position="124"/>
        <end position="144"/>
    </location>
</feature>
<accession>A0AAW9DLR8</accession>
<name>A0AAW9DLR8_ACIAO</name>
<evidence type="ECO:0000313" key="3">
    <source>
        <dbReference type="EMBL" id="MDX5929418.1"/>
    </source>
</evidence>
<evidence type="ECO:0008006" key="6">
    <source>
        <dbReference type="Google" id="ProtNLM"/>
    </source>
</evidence>
<feature type="compositionally biased region" description="Polar residues" evidence="1">
    <location>
        <begin position="189"/>
        <end position="202"/>
    </location>
</feature>
<dbReference type="AlphaFoldDB" id="A0AAW9DLR8"/>
<evidence type="ECO:0000313" key="4">
    <source>
        <dbReference type="EMBL" id="MDX5929486.1"/>
    </source>
</evidence>
<keyword evidence="2" id="KW-0812">Transmembrane</keyword>
<reference evidence="3 5" key="1">
    <citation type="submission" date="2023-11" db="EMBL/GenBank/DDBJ databases">
        <title>MicrobeMod: A computational toolkit for identifying prokaryotic methylation and restriction-modification with nanopore sequencing.</title>
        <authorList>
            <person name="Crits-Christoph A."/>
            <person name="Kang S.C."/>
            <person name="Lee H."/>
            <person name="Ostrov N."/>
        </authorList>
    </citation>
    <scope>NUCLEOTIDE SEQUENCE [LARGE SCALE GENOMIC DNA]</scope>
    <source>
        <strain evidence="3 5">DSMZ 700</strain>
    </source>
</reference>
<gene>
    <name evidence="3" type="ORF">SIL87_01380</name>
    <name evidence="4" type="ORF">SIL87_01720</name>
</gene>